<comment type="pathway">
    <text evidence="3">Cofactor metabolism; pyridoxal 5'-phosphate salvage; pyridoxal 5'-phosphate from pyridoxine 5'-phosphate: step 1/1.</text>
</comment>
<reference evidence="10 11" key="1">
    <citation type="journal article" date="2018" name="PLoS Genet.">
        <title>Population sequencing reveals clonal diversity and ancestral inbreeding in the grapevine cultivar Chardonnay.</title>
        <authorList>
            <person name="Roach M.J."/>
            <person name="Johnson D.L."/>
            <person name="Bohlmann J."/>
            <person name="van Vuuren H.J."/>
            <person name="Jones S.J."/>
            <person name="Pretorius I.S."/>
            <person name="Schmidt S.A."/>
            <person name="Borneman A.R."/>
        </authorList>
    </citation>
    <scope>NUCLEOTIDE SEQUENCE [LARGE SCALE GENOMIC DNA]</scope>
    <source>
        <strain evidence="11">cv. Chardonnay</strain>
        <tissue evidence="10">Leaf</tissue>
    </source>
</reference>
<feature type="domain" description="Pyridoxamine 5'-phosphate oxidase Alr4036 family FMN-binding" evidence="9">
    <location>
        <begin position="6"/>
        <end position="97"/>
    </location>
</feature>
<evidence type="ECO:0000256" key="8">
    <source>
        <dbReference type="SAM" id="MobiDB-lite"/>
    </source>
</evidence>
<dbReference type="PANTHER" id="PTHR10851:SF3">
    <property type="entry name" value="PYRIDOXINE_PYRIDOXAMINE 5'-PHOSPHATE OXIDASE 2"/>
    <property type="match status" value="1"/>
</dbReference>
<comment type="pathway">
    <text evidence="2">Cofactor metabolism; pyridoxal 5'-phosphate salvage; pyridoxal 5'-phosphate from pyridoxamine 5'-phosphate: step 1/1.</text>
</comment>
<keyword evidence="5" id="KW-0285">Flavoprotein</keyword>
<evidence type="ECO:0000313" key="10">
    <source>
        <dbReference type="EMBL" id="RVW95394.1"/>
    </source>
</evidence>
<dbReference type="GO" id="GO:0010181">
    <property type="term" value="F:FMN binding"/>
    <property type="evidence" value="ECO:0007669"/>
    <property type="project" value="InterPro"/>
</dbReference>
<keyword evidence="7" id="KW-0560">Oxidoreductase</keyword>
<evidence type="ECO:0000256" key="7">
    <source>
        <dbReference type="ARBA" id="ARBA00023002"/>
    </source>
</evidence>
<evidence type="ECO:0000256" key="3">
    <source>
        <dbReference type="ARBA" id="ARBA00005037"/>
    </source>
</evidence>
<dbReference type="GO" id="GO:0008615">
    <property type="term" value="P:pyridoxine biosynthetic process"/>
    <property type="evidence" value="ECO:0007669"/>
    <property type="project" value="InterPro"/>
</dbReference>
<dbReference type="GO" id="GO:0004733">
    <property type="term" value="F:pyridoxamine phosphate oxidase activity"/>
    <property type="evidence" value="ECO:0007669"/>
    <property type="project" value="UniProtKB-EC"/>
</dbReference>
<dbReference type="Proteomes" id="UP000288805">
    <property type="component" value="Unassembled WGS sequence"/>
</dbReference>
<dbReference type="PANTHER" id="PTHR10851">
    <property type="entry name" value="PYRIDOXINE-5-PHOSPHATE OXIDASE"/>
    <property type="match status" value="1"/>
</dbReference>
<proteinExistence type="predicted"/>
<evidence type="ECO:0000256" key="4">
    <source>
        <dbReference type="ARBA" id="ARBA00012801"/>
    </source>
</evidence>
<dbReference type="EMBL" id="QGNW01000114">
    <property type="protein sequence ID" value="RVW95394.1"/>
    <property type="molecule type" value="Genomic_DNA"/>
</dbReference>
<gene>
    <name evidence="10" type="primary">PPOX2</name>
    <name evidence="10" type="ORF">CK203_028753</name>
</gene>
<accession>A0A438IF99</accession>
<feature type="region of interest" description="Disordered" evidence="8">
    <location>
        <begin position="99"/>
        <end position="118"/>
    </location>
</feature>
<protein>
    <recommendedName>
        <fullName evidence="4">pyridoxal 5'-phosphate synthase</fullName>
        <ecNumber evidence="4">1.4.3.5</ecNumber>
    </recommendedName>
</protein>
<comment type="cofactor">
    <cofactor evidence="1">
        <name>FMN</name>
        <dbReference type="ChEBI" id="CHEBI:58210"/>
    </cofactor>
</comment>
<sequence length="244" mass="27800">MGTVVSWKQLLLRALDSNSSLKHSSFFQLATVGSSGRPSNRTVVFRGFQGDSDKIQINTDGRTRKIEELKHCPFSEICWYFTDSWEQFRINGRVDVIDGSDPDPMKLQASGQSGQRRPNHSARYFKLMCIMPLDRDSWERLENAEFKRKFVLKQEERENAWFASSLKSRLQYLGPNPGLPCLSEQPAQECSPDPSTGPVAAFCLLILDPDQVDYLNLKNNERLTFTSSKNVDGVKCWNSEKINP</sequence>
<dbReference type="Gene3D" id="2.30.110.10">
    <property type="entry name" value="Electron Transport, Fmn-binding Protein, Chain A"/>
    <property type="match status" value="1"/>
</dbReference>
<evidence type="ECO:0000259" key="9">
    <source>
        <dbReference type="Pfam" id="PF12766"/>
    </source>
</evidence>
<evidence type="ECO:0000256" key="1">
    <source>
        <dbReference type="ARBA" id="ARBA00001917"/>
    </source>
</evidence>
<dbReference type="UniPathway" id="UPA01068">
    <property type="reaction ID" value="UER00304"/>
</dbReference>
<dbReference type="InterPro" id="IPR000659">
    <property type="entry name" value="Pyridox_Oxase"/>
</dbReference>
<evidence type="ECO:0000256" key="6">
    <source>
        <dbReference type="ARBA" id="ARBA00022643"/>
    </source>
</evidence>
<organism evidence="10 11">
    <name type="scientific">Vitis vinifera</name>
    <name type="common">Grape</name>
    <dbReference type="NCBI Taxonomy" id="29760"/>
    <lineage>
        <taxon>Eukaryota</taxon>
        <taxon>Viridiplantae</taxon>
        <taxon>Streptophyta</taxon>
        <taxon>Embryophyta</taxon>
        <taxon>Tracheophyta</taxon>
        <taxon>Spermatophyta</taxon>
        <taxon>Magnoliopsida</taxon>
        <taxon>eudicotyledons</taxon>
        <taxon>Gunneridae</taxon>
        <taxon>Pentapetalae</taxon>
        <taxon>rosids</taxon>
        <taxon>Vitales</taxon>
        <taxon>Vitaceae</taxon>
        <taxon>Viteae</taxon>
        <taxon>Vitis</taxon>
    </lineage>
</organism>
<dbReference type="InterPro" id="IPR024624">
    <property type="entry name" value="Pyridox_Oxase_Alr4036_FMN-bd"/>
</dbReference>
<dbReference type="AlphaFoldDB" id="A0A438IF99"/>
<dbReference type="Pfam" id="PF12766">
    <property type="entry name" value="Pyridox_oxase_2"/>
    <property type="match status" value="1"/>
</dbReference>
<comment type="caution">
    <text evidence="10">The sequence shown here is derived from an EMBL/GenBank/DDBJ whole genome shotgun (WGS) entry which is preliminary data.</text>
</comment>
<dbReference type="SUPFAM" id="SSF50475">
    <property type="entry name" value="FMN-binding split barrel"/>
    <property type="match status" value="1"/>
</dbReference>
<evidence type="ECO:0000256" key="5">
    <source>
        <dbReference type="ARBA" id="ARBA00022630"/>
    </source>
</evidence>
<dbReference type="EC" id="1.4.3.5" evidence="4"/>
<dbReference type="InterPro" id="IPR012349">
    <property type="entry name" value="Split_barrel_FMN-bd"/>
</dbReference>
<name>A0A438IF99_VITVI</name>
<evidence type="ECO:0000256" key="2">
    <source>
        <dbReference type="ARBA" id="ARBA00004738"/>
    </source>
</evidence>
<evidence type="ECO:0000313" key="11">
    <source>
        <dbReference type="Proteomes" id="UP000288805"/>
    </source>
</evidence>
<keyword evidence="6" id="KW-0288">FMN</keyword>